<dbReference type="InterPro" id="IPR027417">
    <property type="entry name" value="P-loop_NTPase"/>
</dbReference>
<evidence type="ECO:0000313" key="3">
    <source>
        <dbReference type="EMBL" id="BBH27365.1"/>
    </source>
</evidence>
<evidence type="ECO:0000313" key="4">
    <source>
        <dbReference type="Proteomes" id="UP000268059"/>
    </source>
</evidence>
<feature type="domain" description="KAP NTPase" evidence="2">
    <location>
        <begin position="174"/>
        <end position="431"/>
    </location>
</feature>
<dbReference type="SUPFAM" id="SSF52540">
    <property type="entry name" value="P-loop containing nucleoside triphosphate hydrolases"/>
    <property type="match status" value="1"/>
</dbReference>
<dbReference type="InterPro" id="IPR011646">
    <property type="entry name" value="KAP_P-loop"/>
</dbReference>
<organism evidence="3 4">
    <name type="scientific">Intestinibaculum porci</name>
    <dbReference type="NCBI Taxonomy" id="2487118"/>
    <lineage>
        <taxon>Bacteria</taxon>
        <taxon>Bacillati</taxon>
        <taxon>Bacillota</taxon>
        <taxon>Erysipelotrichia</taxon>
        <taxon>Erysipelotrichales</taxon>
        <taxon>Erysipelotrichaceae</taxon>
        <taxon>Intestinibaculum</taxon>
    </lineage>
</organism>
<dbReference type="RefSeq" id="WP_125120097.1">
    <property type="nucleotide sequence ID" value="NZ_AP019309.1"/>
</dbReference>
<sequence>MKINKNKLLKMAEYILALIFLLIMIDNMLRQFISTNNKIMILTCLIIFELLIVIHVLRNGFADFIGAKAFNEIDVFLVSLLVSLLIYLILGHFLFLSRGYIMVPLIIALCFITPVIIIRLIHLKRFSSSQDNNRTNHDLVTLYDIYKNSFTLGHNIVVKEKAGTQDLLNRGLIINELKDAMTLEHGGNAFTIGVEGEWGAGKTTLINLTLDKIINEDNTHIKIISDFDPWIFGTNEALLVSLYEEILKCVGVKYNNFKLRHDLKKLTSILASVSKQTWFDKLLDDHFGYSDLKQMKRELTEILNKENEVVIIVFDNLDRMNSENVLFLFKLIGTIFNLPHINYVLSYDDKRLDDIFSESLKINPKYKEKIINQVISIPEPDRDKLDEIYTTCIANILSKKQVIKLEEINDYIDFLTKKVSDLRNFTRILNSNINRVFFYYSFLNLNELLVLELIRFRNKHLYELIKNNNKILISLDVQKKVDVFSFRLDKEDCKNKRSEFLKYLRENYSEDLDMVLFLFPDLGGNDVHTKRKKTNIFSIRSAKYFDLYFSYGINNFLMIYYKVNSFIQSVNNAKSVENIETAARELEILSAHKSIQFDMVNEIDKRITNIERSQCLNLIMFFWNHIEEFSSDFSGFFALSAHRRAEVIIAELINQLKPKELGDFINSHLNCYGYINTISEIKYWLTTASLSANKNIINIWTNYYNKMCEDILSNNIDLYADQYYSRGNIVGLKRFKEDYREMIYTYIRNIIRPKYVYRILGDCVGSSHGSTHNYGIDQSLFDDMGVSQETMDQYLSEFKPENESQKFILDLYQRFKNGEKIVMGDYPVKRNKPFYFNDL</sequence>
<feature type="transmembrane region" description="Helical" evidence="1">
    <location>
        <begin position="12"/>
        <end position="33"/>
    </location>
</feature>
<keyword evidence="4" id="KW-1185">Reference proteome</keyword>
<feature type="transmembrane region" description="Helical" evidence="1">
    <location>
        <begin position="39"/>
        <end position="61"/>
    </location>
</feature>
<protein>
    <recommendedName>
        <fullName evidence="2">KAP NTPase domain-containing protein</fullName>
    </recommendedName>
</protein>
<evidence type="ECO:0000259" key="2">
    <source>
        <dbReference type="Pfam" id="PF07693"/>
    </source>
</evidence>
<accession>A0A3G9JG67</accession>
<evidence type="ECO:0000256" key="1">
    <source>
        <dbReference type="SAM" id="Phobius"/>
    </source>
</evidence>
<dbReference type="Proteomes" id="UP000268059">
    <property type="component" value="Chromosome"/>
</dbReference>
<dbReference type="OrthoDB" id="88903at2"/>
<dbReference type="AlphaFoldDB" id="A0A3G9JG67"/>
<feature type="transmembrane region" description="Helical" evidence="1">
    <location>
        <begin position="101"/>
        <end position="121"/>
    </location>
</feature>
<keyword evidence="1" id="KW-0472">Membrane</keyword>
<dbReference type="EMBL" id="AP019309">
    <property type="protein sequence ID" value="BBH27365.1"/>
    <property type="molecule type" value="Genomic_DNA"/>
</dbReference>
<dbReference type="KEGG" id="ebm:SG0102_22990"/>
<gene>
    <name evidence="3" type="ORF">SG0102_22990</name>
</gene>
<dbReference type="Pfam" id="PF07693">
    <property type="entry name" value="KAP_NTPase"/>
    <property type="match status" value="1"/>
</dbReference>
<keyword evidence="1" id="KW-0812">Transmembrane</keyword>
<dbReference type="Gene3D" id="3.40.50.300">
    <property type="entry name" value="P-loop containing nucleotide triphosphate hydrolases"/>
    <property type="match status" value="1"/>
</dbReference>
<proteinExistence type="predicted"/>
<name>A0A3G9JG67_9FIRM</name>
<reference evidence="3 4" key="1">
    <citation type="submission" date="2018-11" db="EMBL/GenBank/DDBJ databases">
        <title>Novel Erysipelotrichaceae bacterium isolated from small intestine of a swine.</title>
        <authorList>
            <person name="Kim J.S."/>
            <person name="Choe H."/>
            <person name="Lee Y.R."/>
            <person name="Kim K.M."/>
            <person name="Park D.S."/>
        </authorList>
    </citation>
    <scope>NUCLEOTIDE SEQUENCE [LARGE SCALE GENOMIC DNA]</scope>
    <source>
        <strain evidence="3 4">SG0102</strain>
    </source>
</reference>
<keyword evidence="1" id="KW-1133">Transmembrane helix</keyword>
<dbReference type="InParanoid" id="A0A3G9JG67"/>
<feature type="transmembrane region" description="Helical" evidence="1">
    <location>
        <begin position="73"/>
        <end position="95"/>
    </location>
</feature>